<dbReference type="RefSeq" id="WP_199018671.1">
    <property type="nucleotide sequence ID" value="NZ_JAELUP010000019.1"/>
</dbReference>
<name>A0A934J670_9BACL</name>
<reference evidence="2" key="1">
    <citation type="submission" date="2020-12" db="EMBL/GenBank/DDBJ databases">
        <authorList>
            <person name="Huq M.A."/>
        </authorList>
    </citation>
    <scope>NUCLEOTIDE SEQUENCE</scope>
    <source>
        <strain evidence="2">MAHUQ-46</strain>
    </source>
</reference>
<protein>
    <submittedName>
        <fullName evidence="2">Uncharacterized protein</fullName>
    </submittedName>
</protein>
<keyword evidence="3" id="KW-1185">Reference proteome</keyword>
<feature type="coiled-coil region" evidence="1">
    <location>
        <begin position="26"/>
        <end position="77"/>
    </location>
</feature>
<organism evidence="2 3">
    <name type="scientific">Paenibacillus roseus</name>
    <dbReference type="NCBI Taxonomy" id="2798579"/>
    <lineage>
        <taxon>Bacteria</taxon>
        <taxon>Bacillati</taxon>
        <taxon>Bacillota</taxon>
        <taxon>Bacilli</taxon>
        <taxon>Bacillales</taxon>
        <taxon>Paenibacillaceae</taxon>
        <taxon>Paenibacillus</taxon>
    </lineage>
</organism>
<dbReference type="AlphaFoldDB" id="A0A934J670"/>
<dbReference type="Proteomes" id="UP000640274">
    <property type="component" value="Unassembled WGS sequence"/>
</dbReference>
<evidence type="ECO:0000313" key="2">
    <source>
        <dbReference type="EMBL" id="MBJ6361117.1"/>
    </source>
</evidence>
<accession>A0A934J670</accession>
<gene>
    <name evidence="2" type="ORF">JFN88_07285</name>
</gene>
<evidence type="ECO:0000313" key="3">
    <source>
        <dbReference type="Proteomes" id="UP000640274"/>
    </source>
</evidence>
<keyword evidence="1" id="KW-0175">Coiled coil</keyword>
<evidence type="ECO:0000256" key="1">
    <source>
        <dbReference type="SAM" id="Coils"/>
    </source>
</evidence>
<proteinExistence type="predicted"/>
<sequence>MIKAYDDMLESIKVFEASQEANNGQLAAAAAEVDQARQQYNTLLEKALEDPELATDVAKAQGVIAISEARLQRLRANQDAGKKPYPDGMAVAFMNVQAEIRRRIADGSLLREEFQPLLDELDAHRQAYTAKLAAVFVKMQQVNQSLAHVQHTTANAVMRFTGKEERYGLMGPLALSESDFKEWAWVDHYQYTNDLSKIRKSVLEEVSAEVKLPPVSIQNVITPTSENYQSAKQL</sequence>
<comment type="caution">
    <text evidence="2">The sequence shown here is derived from an EMBL/GenBank/DDBJ whole genome shotgun (WGS) entry which is preliminary data.</text>
</comment>
<dbReference type="EMBL" id="JAELUP010000019">
    <property type="protein sequence ID" value="MBJ6361117.1"/>
    <property type="molecule type" value="Genomic_DNA"/>
</dbReference>